<sequence>MCEKDQGKQASKTIAKPGLIHNKLMLCVWWEWKGIIRYELLTPDKAINTDLYCQQLMRLKQEVEKNLPELINRKDLPNPDRVCGRSPADPLSAYGRLGDVIAITDYVHSDRNKIIACLFVIAYGNKLSSRRRRTYNVSYVKFSETIQSRSRPKGGRAPHAHIFPSQSWQASRPPPTLE</sequence>
<dbReference type="InterPro" id="IPR052709">
    <property type="entry name" value="Transposase-MT_Hybrid"/>
</dbReference>
<dbReference type="GO" id="GO:0031297">
    <property type="term" value="P:replication fork processing"/>
    <property type="evidence" value="ECO:0007669"/>
    <property type="project" value="TreeGrafter"/>
</dbReference>
<dbReference type="EMBL" id="BGZK01002146">
    <property type="protein sequence ID" value="GBP91156.1"/>
    <property type="molecule type" value="Genomic_DNA"/>
</dbReference>
<dbReference type="InterPro" id="IPR036397">
    <property type="entry name" value="RNaseH_sf"/>
</dbReference>
<dbReference type="GO" id="GO:0003690">
    <property type="term" value="F:double-stranded DNA binding"/>
    <property type="evidence" value="ECO:0007669"/>
    <property type="project" value="TreeGrafter"/>
</dbReference>
<feature type="compositionally biased region" description="Basic residues" evidence="1">
    <location>
        <begin position="150"/>
        <end position="159"/>
    </location>
</feature>
<keyword evidence="3" id="KW-1185">Reference proteome</keyword>
<dbReference type="PANTHER" id="PTHR46060:SF2">
    <property type="entry name" value="HISTONE-LYSINE N-METHYLTRANSFERASE SETMAR"/>
    <property type="match status" value="1"/>
</dbReference>
<evidence type="ECO:0000313" key="3">
    <source>
        <dbReference type="Proteomes" id="UP000299102"/>
    </source>
</evidence>
<dbReference type="InterPro" id="IPR001888">
    <property type="entry name" value="Transposase_1"/>
</dbReference>
<comment type="caution">
    <text evidence="2">The sequence shown here is derived from an EMBL/GenBank/DDBJ whole genome shotgun (WGS) entry which is preliminary data.</text>
</comment>
<protein>
    <submittedName>
        <fullName evidence="2">Mariner Mos1 transposase</fullName>
    </submittedName>
</protein>
<dbReference type="GO" id="GO:0044547">
    <property type="term" value="F:DNA topoisomerase binding"/>
    <property type="evidence" value="ECO:0007669"/>
    <property type="project" value="TreeGrafter"/>
</dbReference>
<dbReference type="GO" id="GO:0035861">
    <property type="term" value="C:site of double-strand break"/>
    <property type="evidence" value="ECO:0007669"/>
    <property type="project" value="TreeGrafter"/>
</dbReference>
<dbReference type="Pfam" id="PF01359">
    <property type="entry name" value="Transposase_1"/>
    <property type="match status" value="1"/>
</dbReference>
<dbReference type="GO" id="GO:0042800">
    <property type="term" value="F:histone H3K4 methyltransferase activity"/>
    <property type="evidence" value="ECO:0007669"/>
    <property type="project" value="TreeGrafter"/>
</dbReference>
<dbReference type="GO" id="GO:0015074">
    <property type="term" value="P:DNA integration"/>
    <property type="evidence" value="ECO:0007669"/>
    <property type="project" value="TreeGrafter"/>
</dbReference>
<accession>A0A4C1ZRL0</accession>
<dbReference type="AlphaFoldDB" id="A0A4C1ZRL0"/>
<dbReference type="PANTHER" id="PTHR46060">
    <property type="entry name" value="MARINER MOS1 TRANSPOSASE-LIKE PROTEIN"/>
    <property type="match status" value="1"/>
</dbReference>
<gene>
    <name evidence="2" type="ORF">EVAR_65602_1</name>
</gene>
<feature type="region of interest" description="Disordered" evidence="1">
    <location>
        <begin position="148"/>
        <end position="178"/>
    </location>
</feature>
<dbReference type="OrthoDB" id="616263at2759"/>
<organism evidence="2 3">
    <name type="scientific">Eumeta variegata</name>
    <name type="common">Bagworm moth</name>
    <name type="synonym">Eumeta japonica</name>
    <dbReference type="NCBI Taxonomy" id="151549"/>
    <lineage>
        <taxon>Eukaryota</taxon>
        <taxon>Metazoa</taxon>
        <taxon>Ecdysozoa</taxon>
        <taxon>Arthropoda</taxon>
        <taxon>Hexapoda</taxon>
        <taxon>Insecta</taxon>
        <taxon>Pterygota</taxon>
        <taxon>Neoptera</taxon>
        <taxon>Endopterygota</taxon>
        <taxon>Lepidoptera</taxon>
        <taxon>Glossata</taxon>
        <taxon>Ditrysia</taxon>
        <taxon>Tineoidea</taxon>
        <taxon>Psychidae</taxon>
        <taxon>Oiketicinae</taxon>
        <taxon>Eumeta</taxon>
    </lineage>
</organism>
<dbReference type="GO" id="GO:0046975">
    <property type="term" value="F:histone H3K36 methyltransferase activity"/>
    <property type="evidence" value="ECO:0007669"/>
    <property type="project" value="TreeGrafter"/>
</dbReference>
<dbReference type="GO" id="GO:0044774">
    <property type="term" value="P:mitotic DNA integrity checkpoint signaling"/>
    <property type="evidence" value="ECO:0007669"/>
    <property type="project" value="TreeGrafter"/>
</dbReference>
<evidence type="ECO:0000256" key="1">
    <source>
        <dbReference type="SAM" id="MobiDB-lite"/>
    </source>
</evidence>
<dbReference type="GO" id="GO:0000014">
    <property type="term" value="F:single-stranded DNA endodeoxyribonuclease activity"/>
    <property type="evidence" value="ECO:0007669"/>
    <property type="project" value="TreeGrafter"/>
</dbReference>
<dbReference type="GO" id="GO:0006303">
    <property type="term" value="P:double-strand break repair via nonhomologous end joining"/>
    <property type="evidence" value="ECO:0007669"/>
    <property type="project" value="TreeGrafter"/>
</dbReference>
<dbReference type="GO" id="GO:0003697">
    <property type="term" value="F:single-stranded DNA binding"/>
    <property type="evidence" value="ECO:0007669"/>
    <property type="project" value="TreeGrafter"/>
</dbReference>
<reference evidence="2 3" key="1">
    <citation type="journal article" date="2019" name="Commun. Biol.">
        <title>The bagworm genome reveals a unique fibroin gene that provides high tensile strength.</title>
        <authorList>
            <person name="Kono N."/>
            <person name="Nakamura H."/>
            <person name="Ohtoshi R."/>
            <person name="Tomita M."/>
            <person name="Numata K."/>
            <person name="Arakawa K."/>
        </authorList>
    </citation>
    <scope>NUCLEOTIDE SEQUENCE [LARGE SCALE GENOMIC DNA]</scope>
</reference>
<dbReference type="GO" id="GO:0000793">
    <property type="term" value="C:condensed chromosome"/>
    <property type="evidence" value="ECO:0007669"/>
    <property type="project" value="TreeGrafter"/>
</dbReference>
<dbReference type="GO" id="GO:0000729">
    <property type="term" value="P:DNA double-strand break processing"/>
    <property type="evidence" value="ECO:0007669"/>
    <property type="project" value="TreeGrafter"/>
</dbReference>
<evidence type="ECO:0000313" key="2">
    <source>
        <dbReference type="EMBL" id="GBP91156.1"/>
    </source>
</evidence>
<dbReference type="Gene3D" id="3.30.420.10">
    <property type="entry name" value="Ribonuclease H-like superfamily/Ribonuclease H"/>
    <property type="match status" value="1"/>
</dbReference>
<dbReference type="GO" id="GO:0005634">
    <property type="term" value="C:nucleus"/>
    <property type="evidence" value="ECO:0007669"/>
    <property type="project" value="TreeGrafter"/>
</dbReference>
<name>A0A4C1ZRL0_EUMVA</name>
<proteinExistence type="predicted"/>
<dbReference type="Proteomes" id="UP000299102">
    <property type="component" value="Unassembled WGS sequence"/>
</dbReference>